<evidence type="ECO:0000313" key="1">
    <source>
        <dbReference type="EMBL" id="MBX23259.1"/>
    </source>
</evidence>
<dbReference type="EMBL" id="GGEC01042775">
    <property type="protein sequence ID" value="MBX23259.1"/>
    <property type="molecule type" value="Transcribed_RNA"/>
</dbReference>
<dbReference type="AlphaFoldDB" id="A0A2P2LZ85"/>
<name>A0A2P2LZ85_RHIMU</name>
<protein>
    <submittedName>
        <fullName evidence="1">Uncharacterized protein</fullName>
    </submittedName>
</protein>
<proteinExistence type="predicted"/>
<reference evidence="1" key="1">
    <citation type="submission" date="2018-02" db="EMBL/GenBank/DDBJ databases">
        <title>Rhizophora mucronata_Transcriptome.</title>
        <authorList>
            <person name="Meera S.P."/>
            <person name="Sreeshan A."/>
            <person name="Augustine A."/>
        </authorList>
    </citation>
    <scope>NUCLEOTIDE SEQUENCE</scope>
    <source>
        <tissue evidence="1">Leaf</tissue>
    </source>
</reference>
<organism evidence="1">
    <name type="scientific">Rhizophora mucronata</name>
    <name type="common">Asiatic mangrove</name>
    <dbReference type="NCBI Taxonomy" id="61149"/>
    <lineage>
        <taxon>Eukaryota</taxon>
        <taxon>Viridiplantae</taxon>
        <taxon>Streptophyta</taxon>
        <taxon>Embryophyta</taxon>
        <taxon>Tracheophyta</taxon>
        <taxon>Spermatophyta</taxon>
        <taxon>Magnoliopsida</taxon>
        <taxon>eudicotyledons</taxon>
        <taxon>Gunneridae</taxon>
        <taxon>Pentapetalae</taxon>
        <taxon>rosids</taxon>
        <taxon>fabids</taxon>
        <taxon>Malpighiales</taxon>
        <taxon>Rhizophoraceae</taxon>
        <taxon>Rhizophora</taxon>
    </lineage>
</organism>
<sequence length="53" mass="6370">MIFVPLGNTFKYPSKIWLSWLLWHVKRLTTFNYCIRYKKRECRMGSSAVKISA</sequence>
<accession>A0A2P2LZ85</accession>